<proteinExistence type="predicted"/>
<evidence type="ECO:0000256" key="1">
    <source>
        <dbReference type="SAM" id="SignalP"/>
    </source>
</evidence>
<evidence type="ECO:0000313" key="2">
    <source>
        <dbReference type="EMBL" id="CAF0800860.1"/>
    </source>
</evidence>
<comment type="caution">
    <text evidence="2">The sequence shown here is derived from an EMBL/GenBank/DDBJ whole genome shotgun (WGS) entry which is preliminary data.</text>
</comment>
<keyword evidence="1" id="KW-0732">Signal</keyword>
<dbReference type="AlphaFoldDB" id="A0A813SRR9"/>
<organism evidence="2 3">
    <name type="scientific">Brachionus calyciflorus</name>
    <dbReference type="NCBI Taxonomy" id="104777"/>
    <lineage>
        <taxon>Eukaryota</taxon>
        <taxon>Metazoa</taxon>
        <taxon>Spiralia</taxon>
        <taxon>Gnathifera</taxon>
        <taxon>Rotifera</taxon>
        <taxon>Eurotatoria</taxon>
        <taxon>Monogononta</taxon>
        <taxon>Pseudotrocha</taxon>
        <taxon>Ploima</taxon>
        <taxon>Brachionidae</taxon>
        <taxon>Brachionus</taxon>
    </lineage>
</organism>
<protein>
    <recommendedName>
        <fullName evidence="4">UPAR/Ly6 domain-containing protein</fullName>
    </recommendedName>
</protein>
<accession>A0A813SRR9</accession>
<evidence type="ECO:0000313" key="3">
    <source>
        <dbReference type="Proteomes" id="UP000663879"/>
    </source>
</evidence>
<feature type="signal peptide" evidence="1">
    <location>
        <begin position="1"/>
        <end position="22"/>
    </location>
</feature>
<keyword evidence="3" id="KW-1185">Reference proteome</keyword>
<feature type="chain" id="PRO_5032458545" description="UPAR/Ly6 domain-containing protein" evidence="1">
    <location>
        <begin position="23"/>
        <end position="136"/>
    </location>
</feature>
<sequence>MNALKLTSFLILIIMVTKTVKALKCYSCYGDCTNQYQIAECAANDQCAGVNYSYNGQNSNLAGCIDSSYCSATQDDVKYLISLLTGESADLIKINKAQCCGTDLCINGGNNANRNKFLKRISLIFLLFNLFIKTLF</sequence>
<evidence type="ECO:0008006" key="4">
    <source>
        <dbReference type="Google" id="ProtNLM"/>
    </source>
</evidence>
<reference evidence="2" key="1">
    <citation type="submission" date="2021-02" db="EMBL/GenBank/DDBJ databases">
        <authorList>
            <person name="Nowell W R."/>
        </authorList>
    </citation>
    <scope>NUCLEOTIDE SEQUENCE</scope>
    <source>
        <strain evidence="2">Ploen Becks lab</strain>
    </source>
</reference>
<gene>
    <name evidence="2" type="ORF">OXX778_LOCUS6459</name>
</gene>
<name>A0A813SRR9_9BILA</name>
<dbReference type="Proteomes" id="UP000663879">
    <property type="component" value="Unassembled WGS sequence"/>
</dbReference>
<dbReference type="EMBL" id="CAJNOC010000766">
    <property type="protein sequence ID" value="CAF0800860.1"/>
    <property type="molecule type" value="Genomic_DNA"/>
</dbReference>